<evidence type="ECO:0008006" key="3">
    <source>
        <dbReference type="Google" id="ProtNLM"/>
    </source>
</evidence>
<dbReference type="InterPro" id="IPR011989">
    <property type="entry name" value="ARM-like"/>
</dbReference>
<dbReference type="SUPFAM" id="SSF48371">
    <property type="entry name" value="ARM repeat"/>
    <property type="match status" value="2"/>
</dbReference>
<name>A0A919B8E2_9ACTN</name>
<dbReference type="InterPro" id="IPR004830">
    <property type="entry name" value="LRR_variant"/>
</dbReference>
<keyword evidence="2" id="KW-1185">Reference proteome</keyword>
<reference evidence="1" key="2">
    <citation type="submission" date="2020-09" db="EMBL/GenBank/DDBJ databases">
        <authorList>
            <person name="Sun Q."/>
            <person name="Ohkuma M."/>
        </authorList>
    </citation>
    <scope>NUCLEOTIDE SEQUENCE</scope>
    <source>
        <strain evidence="1">JCM 4059</strain>
    </source>
</reference>
<proteinExistence type="predicted"/>
<evidence type="ECO:0000313" key="1">
    <source>
        <dbReference type="EMBL" id="GHF67388.1"/>
    </source>
</evidence>
<comment type="caution">
    <text evidence="1">The sequence shown here is derived from an EMBL/GenBank/DDBJ whole genome shotgun (WGS) entry which is preliminary data.</text>
</comment>
<evidence type="ECO:0000313" key="2">
    <source>
        <dbReference type="Proteomes" id="UP000638313"/>
    </source>
</evidence>
<sequence length="477" mass="50767">MGLPTVTARARMHILTGLTTNPAAPEHVLIRLAKAPWAARHLAWRRESIPEELGAVLAASDDEEVAHALASMPSLPLSLRTRFAADPDPEIRAAVAGRLTGGELLERLAADPDATVRTAVAGNAGTPDRLRTRLATDPAATVRTALAKAWRTPPAAVHRALLTDDDPTVRAAACSDDHPVPPADLHAALLDDPRTRRYVAPRAALTPELAERLARDPDQEVRAELARNPGLPGAALDLLVADHDFGVRYTLLVSPRISHDLRSRLHEEVVTGAEEGDDEWDIAATLLPLAWTGRDLAWVRTAPLEERLGLLGSAMPFLRYAVAAQARELPGPVVARLLADPDPQVQRLTARSAGSVPPEELERVVVDHGDLRKTAPGIMARPDFPTDAFVRFATSGNDRLRAAAAARPGLPAGLLRMLAADPATRVRAGAAGNPGLPLDCLAALLTDEDPDIAEEAGTSAVLPVAWMEELLTAEGLS</sequence>
<protein>
    <recommendedName>
        <fullName evidence="3">Leucine rich repeat variant</fullName>
    </recommendedName>
</protein>
<gene>
    <name evidence="1" type="ORF">GCM10010218_56090</name>
</gene>
<dbReference type="EMBL" id="BNBD01000016">
    <property type="protein sequence ID" value="GHF67388.1"/>
    <property type="molecule type" value="Genomic_DNA"/>
</dbReference>
<dbReference type="Pfam" id="PF01816">
    <property type="entry name" value="LRV"/>
    <property type="match status" value="1"/>
</dbReference>
<organism evidence="1 2">
    <name type="scientific">Streptomyces mashuensis</name>
    <dbReference type="NCBI Taxonomy" id="33904"/>
    <lineage>
        <taxon>Bacteria</taxon>
        <taxon>Bacillati</taxon>
        <taxon>Actinomycetota</taxon>
        <taxon>Actinomycetes</taxon>
        <taxon>Kitasatosporales</taxon>
        <taxon>Streptomycetaceae</taxon>
        <taxon>Streptomyces</taxon>
    </lineage>
</organism>
<accession>A0A919B8E2</accession>
<reference evidence="1" key="1">
    <citation type="journal article" date="2014" name="Int. J. Syst. Evol. Microbiol.">
        <title>Complete genome sequence of Corynebacterium casei LMG S-19264T (=DSM 44701T), isolated from a smear-ripened cheese.</title>
        <authorList>
            <consortium name="US DOE Joint Genome Institute (JGI-PGF)"/>
            <person name="Walter F."/>
            <person name="Albersmeier A."/>
            <person name="Kalinowski J."/>
            <person name="Ruckert C."/>
        </authorList>
    </citation>
    <scope>NUCLEOTIDE SEQUENCE</scope>
    <source>
        <strain evidence="1">JCM 4059</strain>
    </source>
</reference>
<dbReference type="InterPro" id="IPR016024">
    <property type="entry name" value="ARM-type_fold"/>
</dbReference>
<dbReference type="AlphaFoldDB" id="A0A919B8E2"/>
<dbReference type="Proteomes" id="UP000638313">
    <property type="component" value="Unassembled WGS sequence"/>
</dbReference>
<dbReference type="Gene3D" id="1.25.10.10">
    <property type="entry name" value="Leucine-rich Repeat Variant"/>
    <property type="match status" value="1"/>
</dbReference>